<organism evidence="1 2">
    <name type="scientific">Paraglaciecola psychrophila 170</name>
    <dbReference type="NCBI Taxonomy" id="1129794"/>
    <lineage>
        <taxon>Bacteria</taxon>
        <taxon>Pseudomonadati</taxon>
        <taxon>Pseudomonadota</taxon>
        <taxon>Gammaproteobacteria</taxon>
        <taxon>Alteromonadales</taxon>
        <taxon>Alteromonadaceae</taxon>
        <taxon>Paraglaciecola</taxon>
    </lineage>
</organism>
<dbReference type="KEGG" id="gps:C427_3083"/>
<evidence type="ECO:0000313" key="2">
    <source>
        <dbReference type="Proteomes" id="UP000011864"/>
    </source>
</evidence>
<dbReference type="Proteomes" id="UP000011864">
    <property type="component" value="Chromosome"/>
</dbReference>
<gene>
    <name evidence="1" type="ORF">C427_3083</name>
</gene>
<dbReference type="PATRIC" id="fig|1129794.4.peg.3066"/>
<protein>
    <submittedName>
        <fullName evidence="1">Uncharacterized protein</fullName>
    </submittedName>
</protein>
<proteinExistence type="predicted"/>
<keyword evidence="2" id="KW-1185">Reference proteome</keyword>
<reference evidence="1 2" key="1">
    <citation type="journal article" date="2013" name="Genome Announc.">
        <title>Complete Genome Sequence of Glaciecola psychrophila Strain 170T.</title>
        <authorList>
            <person name="Yin J."/>
            <person name="Chen J."/>
            <person name="Liu G."/>
            <person name="Yu Y."/>
            <person name="Song L."/>
            <person name="Wang X."/>
            <person name="Qu X."/>
        </authorList>
    </citation>
    <scope>NUCLEOTIDE SEQUENCE [LARGE SCALE GENOMIC DNA]</scope>
    <source>
        <strain evidence="1 2">170</strain>
    </source>
</reference>
<dbReference type="HOGENOM" id="CLU_3082862_0_0_6"/>
<evidence type="ECO:0000313" key="1">
    <source>
        <dbReference type="EMBL" id="AGH45192.1"/>
    </source>
</evidence>
<sequence>MNPFKPVTSFQQPKEVTKKARSLQKFLTAKMAYSWGETGILEAHLCPVDDLV</sequence>
<name>K7ADC7_9ALTE</name>
<dbReference type="EMBL" id="CP003837">
    <property type="protein sequence ID" value="AGH45192.1"/>
    <property type="molecule type" value="Genomic_DNA"/>
</dbReference>
<accession>K7ADC7</accession>
<dbReference type="AlphaFoldDB" id="K7ADC7"/>